<feature type="domain" description="Helix-turn-helix" evidence="1">
    <location>
        <begin position="16"/>
        <end position="61"/>
    </location>
</feature>
<dbReference type="Pfam" id="PF12728">
    <property type="entry name" value="HTH_17"/>
    <property type="match status" value="1"/>
</dbReference>
<dbReference type="InterPro" id="IPR041657">
    <property type="entry name" value="HTH_17"/>
</dbReference>
<dbReference type="Gene3D" id="1.10.10.10">
    <property type="entry name" value="Winged helix-like DNA-binding domain superfamily/Winged helix DNA-binding domain"/>
    <property type="match status" value="1"/>
</dbReference>
<sequence length="72" mass="8333">MARHIHELLGDLPRRLSVPQVAELLGVREPTVYRWLRDGEIPAYKVGSTWVILRDEVCDHLEVRHNRHGAQA</sequence>
<evidence type="ECO:0000313" key="2">
    <source>
        <dbReference type="EMBL" id="MFC5382131.1"/>
    </source>
</evidence>
<name>A0ABW0GVD2_9MICO</name>
<dbReference type="RefSeq" id="WP_377003001.1">
    <property type="nucleotide sequence ID" value="NZ_JBBEOG010000005.1"/>
</dbReference>
<dbReference type="InterPro" id="IPR009061">
    <property type="entry name" value="DNA-bd_dom_put_sf"/>
</dbReference>
<proteinExistence type="predicted"/>
<gene>
    <name evidence="2" type="ORF">ACFPJ6_15285</name>
</gene>
<keyword evidence="3" id="KW-1185">Reference proteome</keyword>
<protein>
    <submittedName>
        <fullName evidence="2">Helix-turn-helix domain-containing protein</fullName>
    </submittedName>
</protein>
<dbReference type="InterPro" id="IPR010093">
    <property type="entry name" value="SinI_DNA-bd"/>
</dbReference>
<dbReference type="NCBIfam" id="TIGR01764">
    <property type="entry name" value="excise"/>
    <property type="match status" value="1"/>
</dbReference>
<dbReference type="SUPFAM" id="SSF46955">
    <property type="entry name" value="Putative DNA-binding domain"/>
    <property type="match status" value="1"/>
</dbReference>
<dbReference type="InterPro" id="IPR036388">
    <property type="entry name" value="WH-like_DNA-bd_sf"/>
</dbReference>
<organism evidence="2 3">
    <name type="scientific">Aquipuribacter nitratireducens</name>
    <dbReference type="NCBI Taxonomy" id="650104"/>
    <lineage>
        <taxon>Bacteria</taxon>
        <taxon>Bacillati</taxon>
        <taxon>Actinomycetota</taxon>
        <taxon>Actinomycetes</taxon>
        <taxon>Micrococcales</taxon>
        <taxon>Intrasporangiaceae</taxon>
        <taxon>Aquipuribacter</taxon>
    </lineage>
</organism>
<dbReference type="Proteomes" id="UP001596122">
    <property type="component" value="Unassembled WGS sequence"/>
</dbReference>
<comment type="caution">
    <text evidence="2">The sequence shown here is derived from an EMBL/GenBank/DDBJ whole genome shotgun (WGS) entry which is preliminary data.</text>
</comment>
<evidence type="ECO:0000259" key="1">
    <source>
        <dbReference type="Pfam" id="PF12728"/>
    </source>
</evidence>
<reference evidence="3" key="1">
    <citation type="journal article" date="2019" name="Int. J. Syst. Evol. Microbiol.">
        <title>The Global Catalogue of Microorganisms (GCM) 10K type strain sequencing project: providing services to taxonomists for standard genome sequencing and annotation.</title>
        <authorList>
            <consortium name="The Broad Institute Genomics Platform"/>
            <consortium name="The Broad Institute Genome Sequencing Center for Infectious Disease"/>
            <person name="Wu L."/>
            <person name="Ma J."/>
        </authorList>
    </citation>
    <scope>NUCLEOTIDE SEQUENCE [LARGE SCALE GENOMIC DNA]</scope>
    <source>
        <strain evidence="3">CCUG 43114</strain>
    </source>
</reference>
<dbReference type="EMBL" id="JBHSLD010000014">
    <property type="protein sequence ID" value="MFC5382131.1"/>
    <property type="molecule type" value="Genomic_DNA"/>
</dbReference>
<accession>A0ABW0GVD2</accession>
<evidence type="ECO:0000313" key="3">
    <source>
        <dbReference type="Proteomes" id="UP001596122"/>
    </source>
</evidence>